<dbReference type="InterPro" id="IPR000719">
    <property type="entry name" value="Prot_kinase_dom"/>
</dbReference>
<keyword evidence="3 10" id="KW-0812">Transmembrane</keyword>
<dbReference type="PANTHER" id="PTHR48007">
    <property type="entry name" value="LEUCINE-RICH REPEAT RECEPTOR-LIKE PROTEIN KINASE PXC1"/>
    <property type="match status" value="1"/>
</dbReference>
<comment type="caution">
    <text evidence="12">The sequence shown here is derived from an EMBL/GenBank/DDBJ whole genome shotgun (WGS) entry which is preliminary data.</text>
</comment>
<dbReference type="Pfam" id="PF13855">
    <property type="entry name" value="LRR_8"/>
    <property type="match status" value="1"/>
</dbReference>
<evidence type="ECO:0000313" key="12">
    <source>
        <dbReference type="EMBL" id="KAF3964849.1"/>
    </source>
</evidence>
<dbReference type="InterPro" id="IPR032675">
    <property type="entry name" value="LRR_dom_sf"/>
</dbReference>
<dbReference type="Gene3D" id="3.30.200.20">
    <property type="entry name" value="Phosphorylase Kinase, domain 1"/>
    <property type="match status" value="1"/>
</dbReference>
<evidence type="ECO:0000256" key="1">
    <source>
        <dbReference type="ARBA" id="ARBA00004370"/>
    </source>
</evidence>
<keyword evidence="8" id="KW-0675">Receptor</keyword>
<dbReference type="InterPro" id="IPR001611">
    <property type="entry name" value="Leu-rich_rpt"/>
</dbReference>
<dbReference type="Gene3D" id="1.10.510.10">
    <property type="entry name" value="Transferase(Phosphotransferase) domain 1"/>
    <property type="match status" value="1"/>
</dbReference>
<keyword evidence="13" id="KW-1185">Reference proteome</keyword>
<dbReference type="GO" id="GO:0004672">
    <property type="term" value="F:protein kinase activity"/>
    <property type="evidence" value="ECO:0007669"/>
    <property type="project" value="InterPro"/>
</dbReference>
<evidence type="ECO:0000256" key="3">
    <source>
        <dbReference type="ARBA" id="ARBA00022692"/>
    </source>
</evidence>
<comment type="subcellular location">
    <subcellularLocation>
        <location evidence="1">Membrane</location>
    </subcellularLocation>
</comment>
<dbReference type="OrthoDB" id="676979at2759"/>
<dbReference type="FunFam" id="1.10.510.10:FF:000095">
    <property type="entry name" value="protein STRUBBELIG-RECEPTOR FAMILY 8"/>
    <property type="match status" value="1"/>
</dbReference>
<evidence type="ECO:0000256" key="5">
    <source>
        <dbReference type="ARBA" id="ARBA00022737"/>
    </source>
</evidence>
<organism evidence="12 13">
    <name type="scientific">Castanea mollissima</name>
    <name type="common">Chinese chestnut</name>
    <dbReference type="NCBI Taxonomy" id="60419"/>
    <lineage>
        <taxon>Eukaryota</taxon>
        <taxon>Viridiplantae</taxon>
        <taxon>Streptophyta</taxon>
        <taxon>Embryophyta</taxon>
        <taxon>Tracheophyta</taxon>
        <taxon>Spermatophyta</taxon>
        <taxon>Magnoliopsida</taxon>
        <taxon>eudicotyledons</taxon>
        <taxon>Gunneridae</taxon>
        <taxon>Pentapetalae</taxon>
        <taxon>rosids</taxon>
        <taxon>fabids</taxon>
        <taxon>Fagales</taxon>
        <taxon>Fagaceae</taxon>
        <taxon>Castanea</taxon>
    </lineage>
</organism>
<dbReference type="FunFam" id="3.30.200.20:FF:000125">
    <property type="entry name" value="Protein STRUBBELIG-RECEPTOR FAMILY 8"/>
    <property type="match status" value="1"/>
</dbReference>
<dbReference type="Gene3D" id="3.80.10.10">
    <property type="entry name" value="Ribonuclease Inhibitor"/>
    <property type="match status" value="1"/>
</dbReference>
<protein>
    <recommendedName>
        <fullName evidence="11">Protein kinase domain-containing protein</fullName>
    </recommendedName>
</protein>
<sequence length="730" mass="79773">MEKTRDLVVGSGEKKKAGIFEVGSAEAMGCMNRGLCVGICIGLILIFTATFCVGLTDPTDVVAINSLYVALEYPPLLGWLLVGGDPCGDKWQGVECVFSNITELRLSGTNLGGKLGDSLGDFGAILAIDLSNNHIGGTIPSSFPSTIRNLSLSANKLTGIIPDALSSSSQLMDLDLSGNNLSGQLPPSLGNLSSLTTLHLQNNQLTGTLDVLQDLLLQDLNVENNLFSGPIPAKLLSIPNFRKDGNPFNTTVIPSPTIAAPPLAAAPYAEKAPGRPAIGPSVPEISKSTRAGKVFTTKRCKKGRKEKENTKRHDIGTYKAPREKPKHTESVPQQNYPMEKAVPRGRVAKPSDSYVENNGRRGVFPKLQNEQEVDVKNTPTVSLPKNDHDSDMSSMDMEFLPPPPPPFFTFEKVSVEPMVPFKVTSRRHPSKSPNASSAKAFTVALLQQYTNSFSHENFIGEGMLGSVYRGEMPDGKLLAIKKLDTKVSGQQSDEDFFELVSSISKLRHANIVELVGYCAEHGQRLLVYEYCRNGTLHDALHDDEIQKNLSWKTRIQAALEAARALEYLHEICQPPIVHRNFKSANLLLDDKLELCVSDCGLAPLLSSSSASQLSGRLLTAYGYGAPEFDSGSYTYQSDVYSFGVVMLELLTGRKSFDRSRPRGEQFLVRWAVPQLHDIDALARMVDPSLKGAYPMKSLSRFADIISSCVQQEPEFRPSMSEIVQELLRMI</sequence>
<feature type="transmembrane region" description="Helical" evidence="10">
    <location>
        <begin position="35"/>
        <end position="56"/>
    </location>
</feature>
<dbReference type="SUPFAM" id="SSF56112">
    <property type="entry name" value="Protein kinase-like (PK-like)"/>
    <property type="match status" value="1"/>
</dbReference>
<dbReference type="SUPFAM" id="SSF52058">
    <property type="entry name" value="L domain-like"/>
    <property type="match status" value="1"/>
</dbReference>
<feature type="compositionally biased region" description="Basic and acidic residues" evidence="9">
    <location>
        <begin position="320"/>
        <end position="329"/>
    </location>
</feature>
<evidence type="ECO:0000256" key="6">
    <source>
        <dbReference type="ARBA" id="ARBA00022989"/>
    </source>
</evidence>
<dbReference type="Pfam" id="PF07714">
    <property type="entry name" value="PK_Tyr_Ser-Thr"/>
    <property type="match status" value="1"/>
</dbReference>
<keyword evidence="7 10" id="KW-0472">Membrane</keyword>
<keyword evidence="2" id="KW-0433">Leucine-rich repeat</keyword>
<evidence type="ECO:0000256" key="7">
    <source>
        <dbReference type="ARBA" id="ARBA00023136"/>
    </source>
</evidence>
<dbReference type="Proteomes" id="UP000737018">
    <property type="component" value="Unassembled WGS sequence"/>
</dbReference>
<evidence type="ECO:0000256" key="8">
    <source>
        <dbReference type="ARBA" id="ARBA00023170"/>
    </source>
</evidence>
<dbReference type="GO" id="GO:0016020">
    <property type="term" value="C:membrane"/>
    <property type="evidence" value="ECO:0007669"/>
    <property type="project" value="UniProtKB-SubCell"/>
</dbReference>
<keyword evidence="4" id="KW-0732">Signal</keyword>
<dbReference type="AlphaFoldDB" id="A0A8J4RHN3"/>
<feature type="region of interest" description="Disordered" evidence="9">
    <location>
        <begin position="320"/>
        <end position="394"/>
    </location>
</feature>
<dbReference type="EMBL" id="JRKL02001302">
    <property type="protein sequence ID" value="KAF3964849.1"/>
    <property type="molecule type" value="Genomic_DNA"/>
</dbReference>
<evidence type="ECO:0000259" key="11">
    <source>
        <dbReference type="PROSITE" id="PS50011"/>
    </source>
</evidence>
<keyword evidence="5" id="KW-0677">Repeat</keyword>
<evidence type="ECO:0000256" key="9">
    <source>
        <dbReference type="SAM" id="MobiDB-lite"/>
    </source>
</evidence>
<gene>
    <name evidence="12" type="ORF">CMV_010905</name>
</gene>
<dbReference type="FunFam" id="3.80.10.10:FF:000062">
    <property type="entry name" value="protein STRUBBELIG-RECEPTOR FAMILY 3"/>
    <property type="match status" value="1"/>
</dbReference>
<evidence type="ECO:0000256" key="4">
    <source>
        <dbReference type="ARBA" id="ARBA00022729"/>
    </source>
</evidence>
<dbReference type="GO" id="GO:0005524">
    <property type="term" value="F:ATP binding"/>
    <property type="evidence" value="ECO:0007669"/>
    <property type="project" value="InterPro"/>
</dbReference>
<evidence type="ECO:0000256" key="2">
    <source>
        <dbReference type="ARBA" id="ARBA00022614"/>
    </source>
</evidence>
<reference evidence="12" key="1">
    <citation type="submission" date="2020-03" db="EMBL/GenBank/DDBJ databases">
        <title>Castanea mollissima Vanexum genome sequencing.</title>
        <authorList>
            <person name="Staton M."/>
        </authorList>
    </citation>
    <scope>NUCLEOTIDE SEQUENCE</scope>
    <source>
        <tissue evidence="12">Leaf</tissue>
    </source>
</reference>
<dbReference type="PROSITE" id="PS51450">
    <property type="entry name" value="LRR"/>
    <property type="match status" value="1"/>
</dbReference>
<evidence type="ECO:0000256" key="10">
    <source>
        <dbReference type="SAM" id="Phobius"/>
    </source>
</evidence>
<dbReference type="PANTHER" id="PTHR48007:SF22">
    <property type="entry name" value="PROTEIN STRUBBELIG-RECEPTOR FAMILY 3-LIKE ISOFORM X1"/>
    <property type="match status" value="1"/>
</dbReference>
<feature type="domain" description="Protein kinase" evidence="11">
    <location>
        <begin position="453"/>
        <end position="727"/>
    </location>
</feature>
<dbReference type="InterPro" id="IPR011009">
    <property type="entry name" value="Kinase-like_dom_sf"/>
</dbReference>
<proteinExistence type="predicted"/>
<dbReference type="InterPro" id="IPR046959">
    <property type="entry name" value="PRK1-6/SRF4-like"/>
</dbReference>
<keyword evidence="6 10" id="KW-1133">Transmembrane helix</keyword>
<accession>A0A8J4RHN3</accession>
<dbReference type="InterPro" id="IPR001245">
    <property type="entry name" value="Ser-Thr/Tyr_kinase_cat_dom"/>
</dbReference>
<dbReference type="PROSITE" id="PS50011">
    <property type="entry name" value="PROTEIN_KINASE_DOM"/>
    <property type="match status" value="1"/>
</dbReference>
<name>A0A8J4RHN3_9ROSI</name>
<dbReference type="Pfam" id="PF00560">
    <property type="entry name" value="LRR_1"/>
    <property type="match status" value="1"/>
</dbReference>
<evidence type="ECO:0000313" key="13">
    <source>
        <dbReference type="Proteomes" id="UP000737018"/>
    </source>
</evidence>